<dbReference type="PANTHER" id="PTHR45527:SF1">
    <property type="entry name" value="FATTY ACID SYNTHASE"/>
    <property type="match status" value="1"/>
</dbReference>
<evidence type="ECO:0000313" key="2">
    <source>
        <dbReference type="EMBL" id="CBJ90328.1"/>
    </source>
</evidence>
<sequence length="157" mass="17510">MFTLHHVDEHRFDENQPKESRLPFTPVTLGETLYSPAKFDLSLFLSDGQTNISGCLNYATSLFNNATIVRLAGIYQHVLVAFVADQKQPLFAIDILPAQERHLLNSWNQTEAPYPQDKTLQQLFEAQAAQCPDQLRRTQPPCQPSGSSSDCVGCTTG</sequence>
<dbReference type="Proteomes" id="UP000008075">
    <property type="component" value="Chromosome"/>
</dbReference>
<dbReference type="STRING" id="406817.XNC1_2269"/>
<feature type="region of interest" description="Disordered" evidence="1">
    <location>
        <begin position="135"/>
        <end position="157"/>
    </location>
</feature>
<evidence type="ECO:0000313" key="3">
    <source>
        <dbReference type="Proteomes" id="UP000008075"/>
    </source>
</evidence>
<evidence type="ECO:0000256" key="1">
    <source>
        <dbReference type="SAM" id="MobiDB-lite"/>
    </source>
</evidence>
<reference evidence="2 3" key="1">
    <citation type="journal article" date="2011" name="PLoS ONE">
        <title>The entomopathogenic bacterial endosymbionts xenorhabdus and photorhabdus: convergent lifestyles from divergent genomes.</title>
        <authorList>
            <person name="Chaston J.M."/>
            <person name="Suen G."/>
            <person name="Tucker S.L."/>
            <person name="Andersen A.W."/>
            <person name="Bhasin A."/>
            <person name="Bode E."/>
            <person name="Bode H.B."/>
            <person name="Brachmann A.O."/>
            <person name="Cowles C.E."/>
            <person name="Cowles K.N."/>
            <person name="Darby C."/>
            <person name="de Leon L."/>
            <person name="Drace K."/>
            <person name="Du Z."/>
            <person name="Givaudan A."/>
            <person name="Herbert Tran E.E."/>
            <person name="Jewell K.A."/>
            <person name="Knack J.J."/>
            <person name="Krasomil-Osterfeld K.C."/>
            <person name="Kukor R."/>
            <person name="Lanois A."/>
            <person name="Latreille P."/>
            <person name="Leimgruber N.K."/>
            <person name="Lipke C.M."/>
            <person name="Liu R."/>
            <person name="Lu X."/>
            <person name="Martens E.C."/>
            <person name="Marri P.R."/>
            <person name="Medigue C."/>
            <person name="Menard M.L."/>
            <person name="Miller N.M."/>
            <person name="Morales-Soto N."/>
            <person name="Norton S."/>
            <person name="Ogier J.C."/>
            <person name="Orchard S.S."/>
            <person name="Park D."/>
            <person name="Park Y."/>
            <person name="Qurollo B.A."/>
            <person name="Sugar D.R."/>
            <person name="Richards G.R."/>
            <person name="Rouy Z."/>
            <person name="Slominski B."/>
            <person name="Slominski K."/>
            <person name="Snyder H."/>
            <person name="Tjaden B.C."/>
            <person name="van der Hoeven R."/>
            <person name="Welch R.D."/>
            <person name="Wheeler C."/>
            <person name="Xiang B."/>
            <person name="Barbazuk B."/>
            <person name="Gaudriault S."/>
            <person name="Goodner B."/>
            <person name="Slater S.C."/>
            <person name="Forst S."/>
            <person name="Goldman B.S."/>
            <person name="Goodrich-Blair H."/>
        </authorList>
    </citation>
    <scope>NUCLEOTIDE SEQUENCE [LARGE SCALE GENOMIC DNA]</scope>
    <source>
        <strain evidence="3">ATCC 19061 / DSM 3370 / CCUG 14189 / LMG 1036 / NCIMB 9965 / AN6</strain>
    </source>
</reference>
<proteinExistence type="predicted"/>
<dbReference type="GO" id="GO:0044550">
    <property type="term" value="P:secondary metabolite biosynthetic process"/>
    <property type="evidence" value="ECO:0007669"/>
    <property type="project" value="TreeGrafter"/>
</dbReference>
<dbReference type="RefSeq" id="WP_013184343.1">
    <property type="nucleotide sequence ID" value="NC_014228.1"/>
</dbReference>
<accession>D3VFL4</accession>
<dbReference type="KEGG" id="xne:XNC1_2269"/>
<organism evidence="2 3">
    <name type="scientific">Xenorhabdus nematophila (strain ATCC 19061 / DSM 3370 / CCUG 14189 / LMG 1036 / NCIMB 9965 / AN6)</name>
    <dbReference type="NCBI Taxonomy" id="406817"/>
    <lineage>
        <taxon>Bacteria</taxon>
        <taxon>Pseudomonadati</taxon>
        <taxon>Pseudomonadota</taxon>
        <taxon>Gammaproteobacteria</taxon>
        <taxon>Enterobacterales</taxon>
        <taxon>Morganellaceae</taxon>
        <taxon>Xenorhabdus</taxon>
    </lineage>
</organism>
<dbReference type="GO" id="GO:0005829">
    <property type="term" value="C:cytosol"/>
    <property type="evidence" value="ECO:0007669"/>
    <property type="project" value="TreeGrafter"/>
</dbReference>
<gene>
    <name evidence="2" type="ordered locus">XNC1_2269</name>
</gene>
<dbReference type="GO" id="GO:0043041">
    <property type="term" value="P:amino acid activation for nonribosomal peptide biosynthetic process"/>
    <property type="evidence" value="ECO:0007669"/>
    <property type="project" value="TreeGrafter"/>
</dbReference>
<name>D3VFL4_XENNA</name>
<feature type="compositionally biased region" description="Polar residues" evidence="1">
    <location>
        <begin position="144"/>
        <end position="157"/>
    </location>
</feature>
<dbReference type="EMBL" id="FN667742">
    <property type="protein sequence ID" value="CBJ90328.1"/>
    <property type="molecule type" value="Genomic_DNA"/>
</dbReference>
<keyword evidence="3" id="KW-1185">Reference proteome</keyword>
<dbReference type="SUPFAM" id="SSF52777">
    <property type="entry name" value="CoA-dependent acyltransferases"/>
    <property type="match status" value="1"/>
</dbReference>
<dbReference type="AlphaFoldDB" id="D3VFL4"/>
<dbReference type="Gene3D" id="3.30.559.30">
    <property type="entry name" value="Nonribosomal peptide synthetase, condensation domain"/>
    <property type="match status" value="1"/>
</dbReference>
<dbReference type="SUPFAM" id="SSF56801">
    <property type="entry name" value="Acetyl-CoA synthetase-like"/>
    <property type="match status" value="1"/>
</dbReference>
<dbReference type="Gene3D" id="3.30.559.10">
    <property type="entry name" value="Chloramphenicol acetyltransferase-like domain"/>
    <property type="match status" value="1"/>
</dbReference>
<dbReference type="eggNOG" id="COG1020">
    <property type="taxonomic scope" value="Bacteria"/>
</dbReference>
<protein>
    <submittedName>
        <fullName evidence="2">Uncharacterized protein</fullName>
    </submittedName>
</protein>
<dbReference type="InterPro" id="IPR023213">
    <property type="entry name" value="CAT-like_dom_sf"/>
</dbReference>
<dbReference type="GO" id="GO:0031177">
    <property type="term" value="F:phosphopantetheine binding"/>
    <property type="evidence" value="ECO:0007669"/>
    <property type="project" value="TreeGrafter"/>
</dbReference>
<dbReference type="GeneID" id="94018885"/>
<dbReference type="HOGENOM" id="CLU_1677188_0_0_6"/>
<dbReference type="PANTHER" id="PTHR45527">
    <property type="entry name" value="NONRIBOSOMAL PEPTIDE SYNTHETASE"/>
    <property type="match status" value="1"/>
</dbReference>